<dbReference type="Pfam" id="PF00156">
    <property type="entry name" value="Pribosyltran"/>
    <property type="match status" value="1"/>
</dbReference>
<name>E6WZK2_NITSE</name>
<keyword evidence="2" id="KW-0808">Transferase</keyword>
<dbReference type="GO" id="GO:0016757">
    <property type="term" value="F:glycosyltransferase activity"/>
    <property type="evidence" value="ECO:0007669"/>
    <property type="project" value="UniProtKB-KW"/>
</dbReference>
<proteinExistence type="predicted"/>
<dbReference type="InterPro" id="IPR000836">
    <property type="entry name" value="PRTase_dom"/>
</dbReference>
<dbReference type="SUPFAM" id="SSF53271">
    <property type="entry name" value="PRTase-like"/>
    <property type="match status" value="1"/>
</dbReference>
<feature type="domain" description="Phosphoribosyltransferase" evidence="1">
    <location>
        <begin position="23"/>
        <end position="165"/>
    </location>
</feature>
<evidence type="ECO:0000313" key="2">
    <source>
        <dbReference type="EMBL" id="ADV45582.1"/>
    </source>
</evidence>
<dbReference type="STRING" id="749222.Nitsa_0311"/>
<reference evidence="2 3" key="1">
    <citation type="journal article" date="2011" name="Stand. Genomic Sci.">
        <title>Complete genome sequence of Nitratifractor salsuginis type strain (E9I37-1).</title>
        <authorList>
            <person name="Anderson I."/>
            <person name="Sikorski J."/>
            <person name="Zeytun A."/>
            <person name="Nolan M."/>
            <person name="Lapidus A."/>
            <person name="Lucas S."/>
            <person name="Hammon N."/>
            <person name="Deshpande S."/>
            <person name="Cheng J.F."/>
            <person name="Tapia R."/>
            <person name="Han C."/>
            <person name="Goodwin L."/>
            <person name="Pitluck S."/>
            <person name="Liolios K."/>
            <person name="Pagani I."/>
            <person name="Ivanova N."/>
            <person name="Huntemann M."/>
            <person name="Mavromatis K."/>
            <person name="Ovchinikova G."/>
            <person name="Pati A."/>
            <person name="Chen A."/>
            <person name="Palaniappan K."/>
            <person name="Land M."/>
            <person name="Hauser L."/>
            <person name="Brambilla E.M."/>
            <person name="Ngatchou-Djao O.D."/>
            <person name="Rohde M."/>
            <person name="Tindall B.J."/>
            <person name="Goker M."/>
            <person name="Detter J.C."/>
            <person name="Woyke T."/>
            <person name="Bristow J."/>
            <person name="Eisen J.A."/>
            <person name="Markowitz V."/>
            <person name="Hugenholtz P."/>
            <person name="Klenk H.P."/>
            <person name="Kyrpides N.C."/>
        </authorList>
    </citation>
    <scope>NUCLEOTIDE SEQUENCE [LARGE SCALE GENOMIC DNA]</scope>
    <source>
        <strain evidence="3">DSM 16511 / JCM 12458 / E9I37-1</strain>
    </source>
</reference>
<dbReference type="eggNOG" id="COG1926">
    <property type="taxonomic scope" value="Bacteria"/>
</dbReference>
<dbReference type="OrthoDB" id="5421180at2"/>
<evidence type="ECO:0000259" key="1">
    <source>
        <dbReference type="Pfam" id="PF00156"/>
    </source>
</evidence>
<dbReference type="Gene3D" id="3.40.50.2020">
    <property type="match status" value="1"/>
</dbReference>
<dbReference type="RefSeq" id="WP_013553279.1">
    <property type="nucleotide sequence ID" value="NC_014935.1"/>
</dbReference>
<accession>E6WZK2</accession>
<dbReference type="AlphaFoldDB" id="E6WZK2"/>
<evidence type="ECO:0000313" key="3">
    <source>
        <dbReference type="Proteomes" id="UP000008633"/>
    </source>
</evidence>
<protein>
    <submittedName>
        <fullName evidence="2">Phosphoribosyltransferase</fullName>
    </submittedName>
</protein>
<dbReference type="CDD" id="cd06223">
    <property type="entry name" value="PRTases_typeI"/>
    <property type="match status" value="1"/>
</dbReference>
<dbReference type="KEGG" id="nsa:Nitsa_0311"/>
<dbReference type="Gene3D" id="3.30.1310.20">
    <property type="entry name" value="PRTase-like"/>
    <property type="match status" value="1"/>
</dbReference>
<dbReference type="InterPro" id="IPR029057">
    <property type="entry name" value="PRTase-like"/>
</dbReference>
<organism evidence="2 3">
    <name type="scientific">Nitratifractor salsuginis (strain DSM 16511 / JCM 12458 / E9I37-1)</name>
    <dbReference type="NCBI Taxonomy" id="749222"/>
    <lineage>
        <taxon>Bacteria</taxon>
        <taxon>Pseudomonadati</taxon>
        <taxon>Campylobacterota</taxon>
        <taxon>Epsilonproteobacteria</taxon>
        <taxon>Campylobacterales</taxon>
        <taxon>Sulfurovaceae</taxon>
        <taxon>Nitratifractor</taxon>
    </lineage>
</organism>
<reference evidence="3" key="2">
    <citation type="submission" date="2011-01" db="EMBL/GenBank/DDBJ databases">
        <title>The complete genome of Nitratifractor salsuginis DSM 16511.</title>
        <authorList>
            <consortium name="US DOE Joint Genome Institute (JGI-PGF)"/>
            <person name="Lucas S."/>
            <person name="Copeland A."/>
            <person name="Lapidus A."/>
            <person name="Bruce D."/>
            <person name="Goodwin L."/>
            <person name="Pitluck S."/>
            <person name="Kyrpides N."/>
            <person name="Mavromatis K."/>
            <person name="Ivanova N."/>
            <person name="Mikhailova N."/>
            <person name="Zeytun A."/>
            <person name="Detter J.C."/>
            <person name="Tapia R."/>
            <person name="Han C."/>
            <person name="Land M."/>
            <person name="Hauser L."/>
            <person name="Markowitz V."/>
            <person name="Cheng J.-F."/>
            <person name="Hugenholtz P."/>
            <person name="Woyke T."/>
            <person name="Wu D."/>
            <person name="Tindall B."/>
            <person name="Schuetze A."/>
            <person name="Brambilla E."/>
            <person name="Klenk H.-P."/>
            <person name="Eisen J.A."/>
        </authorList>
    </citation>
    <scope>NUCLEOTIDE SEQUENCE [LARGE SCALE GENOMIC DNA]</scope>
    <source>
        <strain evidence="3">DSM 16511 / JCM 12458 / E9I37-1</strain>
    </source>
</reference>
<keyword evidence="2" id="KW-0328">Glycosyltransferase</keyword>
<sequence>MFRDRQDAGRQLARALERYRGTPGLLVLAIPRGGVEVGYEVAKYLEAEFDLIICRKLPYPFNPESGFGAIAEDGTVYINPRASIPMSEEEVLVIIRQQQKEIARRIRVLRGGRSLPPLEGRTVILVDDGIAMGSTMHAALEMCRKAGAAKVVVAVPVAGPYAVAEFSRLADDLVVLESPPNFHAVAQVYERWYDVSDEEVLEIMARWQKERER</sequence>
<dbReference type="EMBL" id="CP002452">
    <property type="protein sequence ID" value="ADV45582.1"/>
    <property type="molecule type" value="Genomic_DNA"/>
</dbReference>
<gene>
    <name evidence="2" type="ordered locus">Nitsa_0311</name>
</gene>
<dbReference type="HOGENOM" id="CLU_083583_0_0_7"/>
<dbReference type="Proteomes" id="UP000008633">
    <property type="component" value="Chromosome"/>
</dbReference>
<keyword evidence="3" id="KW-1185">Reference proteome</keyword>